<dbReference type="InterPro" id="IPR007844">
    <property type="entry name" value="AsmA"/>
</dbReference>
<evidence type="ECO:0000259" key="3">
    <source>
        <dbReference type="Pfam" id="PF05170"/>
    </source>
</evidence>
<name>M1P5R6_DESSD</name>
<dbReference type="InterPro" id="IPR052894">
    <property type="entry name" value="AsmA-related"/>
</dbReference>
<feature type="domain" description="AsmA" evidence="3">
    <location>
        <begin position="1"/>
        <end position="636"/>
    </location>
</feature>
<dbReference type="Pfam" id="PF05170">
    <property type="entry name" value="AsmA"/>
    <property type="match status" value="1"/>
</dbReference>
<organism evidence="4 5">
    <name type="scientific">Desulfocapsa sulfexigens (strain DSM 10523 / SB164P1)</name>
    <dbReference type="NCBI Taxonomy" id="1167006"/>
    <lineage>
        <taxon>Bacteria</taxon>
        <taxon>Pseudomonadati</taxon>
        <taxon>Thermodesulfobacteriota</taxon>
        <taxon>Desulfobulbia</taxon>
        <taxon>Desulfobulbales</taxon>
        <taxon>Desulfocapsaceae</taxon>
        <taxon>Desulfocapsa</taxon>
    </lineage>
</organism>
<keyword evidence="5" id="KW-1185">Reference proteome</keyword>
<keyword evidence="2" id="KW-0472">Membrane</keyword>
<feature type="compositionally biased region" description="Low complexity" evidence="1">
    <location>
        <begin position="137"/>
        <end position="146"/>
    </location>
</feature>
<dbReference type="STRING" id="1167006.UWK_00423"/>
<dbReference type="GO" id="GO:0090313">
    <property type="term" value="P:regulation of protein targeting to membrane"/>
    <property type="evidence" value="ECO:0007669"/>
    <property type="project" value="TreeGrafter"/>
</dbReference>
<dbReference type="GO" id="GO:0005886">
    <property type="term" value="C:plasma membrane"/>
    <property type="evidence" value="ECO:0007669"/>
    <property type="project" value="TreeGrafter"/>
</dbReference>
<dbReference type="Proteomes" id="UP000011721">
    <property type="component" value="Chromosome"/>
</dbReference>
<reference evidence="5" key="1">
    <citation type="journal article" date="2013" name="Stand. Genomic Sci.">
        <title>Complete genome sequence of Desulfocapsa sulfexigens, a marine deltaproteobacterium specialized in disproportionating inorganic sulfur compounds.</title>
        <authorList>
            <person name="Finster K.W."/>
            <person name="Kjeldsen K.U."/>
            <person name="Kube M."/>
            <person name="Reinhardt R."/>
            <person name="Mussmann M."/>
            <person name="Amann R."/>
            <person name="Schreiber L."/>
        </authorList>
    </citation>
    <scope>NUCLEOTIDE SEQUENCE [LARGE SCALE GENOMIC DNA]</scope>
    <source>
        <strain evidence="5">DSM 10523 / SB164P1</strain>
    </source>
</reference>
<proteinExistence type="predicted"/>
<dbReference type="eggNOG" id="COG2982">
    <property type="taxonomic scope" value="Bacteria"/>
</dbReference>
<dbReference type="PANTHER" id="PTHR30441">
    <property type="entry name" value="DUF748 DOMAIN-CONTAINING PROTEIN"/>
    <property type="match status" value="1"/>
</dbReference>
<evidence type="ECO:0000313" key="4">
    <source>
        <dbReference type="EMBL" id="AGF77007.1"/>
    </source>
</evidence>
<dbReference type="RefSeq" id="WP_015402705.1">
    <property type="nucleotide sequence ID" value="NC_020304.1"/>
</dbReference>
<evidence type="ECO:0000256" key="1">
    <source>
        <dbReference type="SAM" id="MobiDB-lite"/>
    </source>
</evidence>
<dbReference type="KEGG" id="dsf:UWK_00423"/>
<keyword evidence="2" id="KW-0812">Transmembrane</keyword>
<feature type="compositionally biased region" description="Basic and acidic residues" evidence="1">
    <location>
        <begin position="724"/>
        <end position="741"/>
    </location>
</feature>
<dbReference type="OrthoDB" id="9766390at2"/>
<evidence type="ECO:0000256" key="2">
    <source>
        <dbReference type="SAM" id="Phobius"/>
    </source>
</evidence>
<sequence length="756" mass="82338">MKRVMKWAGGLLVICILLFLGIIVVLPMVLDPNDYKDKISDLLYEQSGFRLEIPGDITLHISPRLDVLFSLGQVRVLAAPGLSETPLLSSEEARVELSLFPLLKEKRLVVQGVQLHGVYCYLIRDKSGRGNWEIVQSSAPAASSPSPKKKKEASVPVPQGQAGEKAKKVPTLELGTFDLSRVTVRYEDQQAAKIFELKDFSVQTGHVLDGQSFHLQSAFTLISSGKNNTTLFVESSIDSDITVKFSEQTVQLDNLSLENSIKAFGVQGAKISLEGNSFLDLAKKNISLKGVRLNSGDFSIQLNAEVTNYQEPHFKGTLLIPEFSLREFLRTNKLSQPNWKNDSALQQLGFSCAFAGNMKKIDVSAIDLLLDGAHGTGSFVLTDLQHPSYDFKMHLDKLDVDSYGTVVQQSSVVAGAVKKEKEQKPAMAQGKVSGGGGKKVSVNVPIKETPSLQPVFPVKSLRKLQFNLDLGVDSLKIKGAALTHVELQASGREGQLELNPLRAQLYSGNVAAQVKLDVTGELPKLTVTGDVAQVQVGPLLMDMTGKEEVTGTAVLALQVGTNGNVKEQLIRNSNGTVKLALENGVVKKLHILDVVRQAKALYEQKPMVQAAKDEPTGFARINANGVVSNGVFHNKDLKAESDLMKVTGSGSVDFVNEYVDYVLKISILRSLDRDDKSGKTDYSKFIVPYRIQGEFSNIKEEADVVGLFKAGATTLLMGELQKQLDKKNKSGDSKQDGKKSSTQDLLQQGLKGLFGN</sequence>
<dbReference type="EMBL" id="CP003985">
    <property type="protein sequence ID" value="AGF77007.1"/>
    <property type="molecule type" value="Genomic_DNA"/>
</dbReference>
<dbReference type="PANTHER" id="PTHR30441:SF4">
    <property type="entry name" value="PROTEIN ASMA"/>
    <property type="match status" value="1"/>
</dbReference>
<gene>
    <name evidence="4" type="ordered locus">UWK_00423</name>
</gene>
<keyword evidence="2" id="KW-1133">Transmembrane helix</keyword>
<dbReference type="HOGENOM" id="CLU_012870_0_0_7"/>
<accession>M1P5R6</accession>
<protein>
    <submittedName>
        <fullName evidence="4">Uncharacterized protein involved in outer membrane biogenesis</fullName>
    </submittedName>
</protein>
<evidence type="ECO:0000313" key="5">
    <source>
        <dbReference type="Proteomes" id="UP000011721"/>
    </source>
</evidence>
<feature type="transmembrane region" description="Helical" evidence="2">
    <location>
        <begin position="7"/>
        <end position="30"/>
    </location>
</feature>
<feature type="region of interest" description="Disordered" evidence="1">
    <location>
        <begin position="136"/>
        <end position="166"/>
    </location>
</feature>
<dbReference type="AlphaFoldDB" id="M1P5R6"/>
<feature type="region of interest" description="Disordered" evidence="1">
    <location>
        <begin position="724"/>
        <end position="756"/>
    </location>
</feature>